<evidence type="ECO:0000313" key="6">
    <source>
        <dbReference type="Proteomes" id="UP001180531"/>
    </source>
</evidence>
<feature type="compositionally biased region" description="Gly residues" evidence="2">
    <location>
        <begin position="54"/>
        <end position="74"/>
    </location>
</feature>
<dbReference type="Gene3D" id="2.60.40.1240">
    <property type="match status" value="1"/>
</dbReference>
<gene>
    <name evidence="5" type="ORF">RM609_18975</name>
</gene>
<dbReference type="InterPro" id="IPR029050">
    <property type="entry name" value="Immunoprotect_excell_Ig-like"/>
</dbReference>
<evidence type="ECO:0000256" key="2">
    <source>
        <dbReference type="SAM" id="MobiDB-lite"/>
    </source>
</evidence>
<sequence>MRRQLSTAAIVIALAATATACNSDGVDAKPDNSASQGAATADPGKGGADKGGADKGGAAQGGADKGSAGQGGSQVTGNTVTIKAKNGAQIAVTLKNFADPAQSDNKFMKPSAGKRWVAAQLEIVNTGTEVYDDSPANGVKVTDEQGQAYTHSIGSTTAGANMPATVKLSGGQKALGYVVVSMPESAKVKAISFTPDSGFAKESAEWTVKK</sequence>
<evidence type="ECO:0000256" key="3">
    <source>
        <dbReference type="SAM" id="SignalP"/>
    </source>
</evidence>
<evidence type="ECO:0000259" key="4">
    <source>
        <dbReference type="Pfam" id="PF11611"/>
    </source>
</evidence>
<dbReference type="RefSeq" id="WP_311612400.1">
    <property type="nucleotide sequence ID" value="NZ_JAVRFI010000011.1"/>
</dbReference>
<accession>A0ABU2SQJ9</accession>
<dbReference type="InterPro" id="IPR029051">
    <property type="entry name" value="DUF4352"/>
</dbReference>
<evidence type="ECO:0000256" key="1">
    <source>
        <dbReference type="ARBA" id="ARBA00022729"/>
    </source>
</evidence>
<feature type="region of interest" description="Disordered" evidence="2">
    <location>
        <begin position="22"/>
        <end position="75"/>
    </location>
</feature>
<dbReference type="PROSITE" id="PS51257">
    <property type="entry name" value="PROKAR_LIPOPROTEIN"/>
    <property type="match status" value="1"/>
</dbReference>
<feature type="signal peptide" evidence="3">
    <location>
        <begin position="1"/>
        <end position="20"/>
    </location>
</feature>
<feature type="domain" description="DUF4352" evidence="4">
    <location>
        <begin position="89"/>
        <end position="201"/>
    </location>
</feature>
<comment type="caution">
    <text evidence="5">The sequence shown here is derived from an EMBL/GenBank/DDBJ whole genome shotgun (WGS) entry which is preliminary data.</text>
</comment>
<organism evidence="5 6">
    <name type="scientific">Streptomyces hesseae</name>
    <dbReference type="NCBI Taxonomy" id="3075519"/>
    <lineage>
        <taxon>Bacteria</taxon>
        <taxon>Bacillati</taxon>
        <taxon>Actinomycetota</taxon>
        <taxon>Actinomycetes</taxon>
        <taxon>Kitasatosporales</taxon>
        <taxon>Streptomycetaceae</taxon>
        <taxon>Streptomyces</taxon>
    </lineage>
</organism>
<dbReference type="EMBL" id="JAVRFI010000011">
    <property type="protein sequence ID" value="MDT0451150.1"/>
    <property type="molecule type" value="Genomic_DNA"/>
</dbReference>
<evidence type="ECO:0000313" key="5">
    <source>
        <dbReference type="EMBL" id="MDT0451150.1"/>
    </source>
</evidence>
<reference evidence="5" key="1">
    <citation type="submission" date="2024-05" db="EMBL/GenBank/DDBJ databases">
        <title>30 novel species of actinomycetes from the DSMZ collection.</title>
        <authorList>
            <person name="Nouioui I."/>
        </authorList>
    </citation>
    <scope>NUCLEOTIDE SEQUENCE</scope>
    <source>
        <strain evidence="5">DSM 40473</strain>
    </source>
</reference>
<feature type="chain" id="PRO_5045213212" evidence="3">
    <location>
        <begin position="21"/>
        <end position="210"/>
    </location>
</feature>
<dbReference type="Proteomes" id="UP001180531">
    <property type="component" value="Unassembled WGS sequence"/>
</dbReference>
<protein>
    <submittedName>
        <fullName evidence="5">DUF4352 domain-containing protein</fullName>
    </submittedName>
</protein>
<proteinExistence type="predicted"/>
<name>A0ABU2SQJ9_9ACTN</name>
<dbReference type="Pfam" id="PF11611">
    <property type="entry name" value="DUF4352"/>
    <property type="match status" value="1"/>
</dbReference>
<keyword evidence="1 3" id="KW-0732">Signal</keyword>
<keyword evidence="6" id="KW-1185">Reference proteome</keyword>